<evidence type="ECO:0000313" key="3">
    <source>
        <dbReference type="Proteomes" id="UP000199301"/>
    </source>
</evidence>
<dbReference type="Proteomes" id="UP000199301">
    <property type="component" value="Unassembled WGS sequence"/>
</dbReference>
<name>A0A1H1GD05_9ACTN</name>
<evidence type="ECO:0000313" key="2">
    <source>
        <dbReference type="EMBL" id="SDR11090.1"/>
    </source>
</evidence>
<evidence type="ECO:0000256" key="1">
    <source>
        <dbReference type="SAM" id="MobiDB-lite"/>
    </source>
</evidence>
<organism evidence="2 3">
    <name type="scientific">Actinopolyspora saharensis</name>
    <dbReference type="NCBI Taxonomy" id="995062"/>
    <lineage>
        <taxon>Bacteria</taxon>
        <taxon>Bacillati</taxon>
        <taxon>Actinomycetota</taxon>
        <taxon>Actinomycetes</taxon>
        <taxon>Actinopolysporales</taxon>
        <taxon>Actinopolysporaceae</taxon>
        <taxon>Actinopolyspora</taxon>
    </lineage>
</organism>
<gene>
    <name evidence="2" type="ORF">SAMN04489718_3576</name>
</gene>
<dbReference type="STRING" id="995062.SAMN04489718_3576"/>
<sequence length="332" mass="34951">MALFEDTADPLAKLDAETNQDSSEGLKSAIEGASWQVQGINWIYEQVTGQNLVESLISPITGDFAKIGQNAEAWTAVGESLRAIRKNINHGASDLRESWEGEAAASFEAMIVGTWTVALEADAAVADLISQGFKKAAETSQMLCSKILELLTKLVNRLIQAACTAWIPVGGWANAVRLVLQCVDLVFMIMDMIAALQQMYEGVQQMINGVKNAGTSLSKIKEIASGDGPRSTGDAVNAVLDQSSELSSAVSGVKDGATQVADGATQVRDGATQARQDAPQIRDQASQVRQTYSEMRSGDGSAQQDGSASTSSSGSRDDGGTSGYQTSMSGTL</sequence>
<dbReference type="Gene3D" id="1.10.287.950">
    <property type="entry name" value="Methyl-accepting chemotaxis protein"/>
    <property type="match status" value="1"/>
</dbReference>
<reference evidence="3" key="1">
    <citation type="submission" date="2016-10" db="EMBL/GenBank/DDBJ databases">
        <authorList>
            <person name="Varghese N."/>
            <person name="Submissions S."/>
        </authorList>
    </citation>
    <scope>NUCLEOTIDE SEQUENCE [LARGE SCALE GENOMIC DNA]</scope>
    <source>
        <strain evidence="3">DSM 45459</strain>
    </source>
</reference>
<accession>A0A1H1GD05</accession>
<dbReference type="RefSeq" id="WP_092525764.1">
    <property type="nucleotide sequence ID" value="NZ_FNKO01000002.1"/>
</dbReference>
<feature type="region of interest" description="Disordered" evidence="1">
    <location>
        <begin position="271"/>
        <end position="332"/>
    </location>
</feature>
<protein>
    <submittedName>
        <fullName evidence="2">X-X-X-Leu-X-X-Gly heptad repeat-containing protein</fullName>
    </submittedName>
</protein>
<feature type="compositionally biased region" description="Low complexity" evidence="1">
    <location>
        <begin position="300"/>
        <end position="314"/>
    </location>
</feature>
<dbReference type="OrthoDB" id="5125341at2"/>
<dbReference type="EMBL" id="FNKO01000002">
    <property type="protein sequence ID" value="SDR11090.1"/>
    <property type="molecule type" value="Genomic_DNA"/>
</dbReference>
<dbReference type="InterPro" id="IPR036689">
    <property type="entry name" value="ESAT-6-like_sf"/>
</dbReference>
<proteinExistence type="predicted"/>
<dbReference type="SUPFAM" id="SSF140453">
    <property type="entry name" value="EsxAB dimer-like"/>
    <property type="match status" value="1"/>
</dbReference>
<feature type="compositionally biased region" description="Polar residues" evidence="1">
    <location>
        <begin position="283"/>
        <end position="294"/>
    </location>
</feature>
<dbReference type="AlphaFoldDB" id="A0A1H1GD05"/>
<keyword evidence="3" id="KW-1185">Reference proteome</keyword>
<feature type="region of interest" description="Disordered" evidence="1">
    <location>
        <begin position="1"/>
        <end position="25"/>
    </location>
</feature>